<dbReference type="EC" id="2.7.1.24" evidence="5 6"/>
<proteinExistence type="inferred from homology"/>
<reference evidence="7 8" key="1">
    <citation type="submission" date="2019-08" db="EMBL/GenBank/DDBJ databases">
        <title>Pedobacter sp. nov., isolated from Han river, South Korea.</title>
        <authorList>
            <person name="Lee D.-H."/>
            <person name="Kim Y.-S."/>
            <person name="Hwang E.-M."/>
            <person name="Le Tran T.C."/>
            <person name="Cha C.-J."/>
        </authorList>
    </citation>
    <scope>NUCLEOTIDE SEQUENCE [LARGE SCALE GENOMIC DNA]</scope>
    <source>
        <strain evidence="7 8">CJ43</strain>
    </source>
</reference>
<evidence type="ECO:0000256" key="2">
    <source>
        <dbReference type="ARBA" id="ARBA00022741"/>
    </source>
</evidence>
<keyword evidence="2 5" id="KW-0547">Nucleotide-binding</keyword>
<protein>
    <recommendedName>
        <fullName evidence="5 6">Dephospho-CoA kinase</fullName>
        <ecNumber evidence="5 6">2.7.1.24</ecNumber>
    </recommendedName>
    <alternativeName>
        <fullName evidence="5">Dephosphocoenzyme A kinase</fullName>
    </alternativeName>
</protein>
<feature type="binding site" evidence="5">
    <location>
        <begin position="12"/>
        <end position="17"/>
    </location>
    <ligand>
        <name>ATP</name>
        <dbReference type="ChEBI" id="CHEBI:30616"/>
    </ligand>
</feature>
<dbReference type="GO" id="GO:0004140">
    <property type="term" value="F:dephospho-CoA kinase activity"/>
    <property type="evidence" value="ECO:0007669"/>
    <property type="project" value="UniProtKB-UniRule"/>
</dbReference>
<keyword evidence="8" id="KW-1185">Reference proteome</keyword>
<dbReference type="InterPro" id="IPR001977">
    <property type="entry name" value="Depp_CoAkinase"/>
</dbReference>
<keyword evidence="5" id="KW-0963">Cytoplasm</keyword>
<evidence type="ECO:0000256" key="4">
    <source>
        <dbReference type="ARBA" id="ARBA00022993"/>
    </source>
</evidence>
<dbReference type="GO" id="GO:0005524">
    <property type="term" value="F:ATP binding"/>
    <property type="evidence" value="ECO:0007669"/>
    <property type="project" value="UniProtKB-UniRule"/>
</dbReference>
<dbReference type="HAMAP" id="MF_00376">
    <property type="entry name" value="Dephospho_CoA_kinase"/>
    <property type="match status" value="1"/>
</dbReference>
<dbReference type="EMBL" id="CP043329">
    <property type="protein sequence ID" value="QEK50742.1"/>
    <property type="molecule type" value="Genomic_DNA"/>
</dbReference>
<name>A0A5C0VFS3_9SPHI</name>
<comment type="similarity">
    <text evidence="1 5">Belongs to the CoaE family.</text>
</comment>
<comment type="catalytic activity">
    <reaction evidence="5">
        <text>3'-dephospho-CoA + ATP = ADP + CoA + H(+)</text>
        <dbReference type="Rhea" id="RHEA:18245"/>
        <dbReference type="ChEBI" id="CHEBI:15378"/>
        <dbReference type="ChEBI" id="CHEBI:30616"/>
        <dbReference type="ChEBI" id="CHEBI:57287"/>
        <dbReference type="ChEBI" id="CHEBI:57328"/>
        <dbReference type="ChEBI" id="CHEBI:456216"/>
        <dbReference type="EC" id="2.7.1.24"/>
    </reaction>
</comment>
<comment type="function">
    <text evidence="5">Catalyzes the phosphorylation of the 3'-hydroxyl group of dephosphocoenzyme A to form coenzyme A.</text>
</comment>
<dbReference type="Pfam" id="PF01121">
    <property type="entry name" value="CoaE"/>
    <property type="match status" value="1"/>
</dbReference>
<sequence length="199" mass="22561">MMMKVGITGGIGSGKTTVCKFFELLGIPVFYADTAGKELMLSDLDVKKAVVNLFGEAAYFPDASLNRKYIADIVFKDSQKLDALNAIIHPAVKNAFLLWSEEQKAPYVLKEAALLFESKSYLDNDYNILVSSPVALRIQRVMARDQTSREKVLERIEKQLPEEEKEKLADFFILNNEELHLIPQVLKLHQQLMLLAQQK</sequence>
<gene>
    <name evidence="5" type="primary">coaE</name>
    <name evidence="7" type="ORF">FYC62_02970</name>
</gene>
<dbReference type="AlphaFoldDB" id="A0A5C0VFS3"/>
<dbReference type="Proteomes" id="UP000323653">
    <property type="component" value="Chromosome"/>
</dbReference>
<dbReference type="GO" id="GO:0015937">
    <property type="term" value="P:coenzyme A biosynthetic process"/>
    <property type="evidence" value="ECO:0007669"/>
    <property type="project" value="UniProtKB-UniRule"/>
</dbReference>
<dbReference type="SUPFAM" id="SSF52540">
    <property type="entry name" value="P-loop containing nucleoside triphosphate hydrolases"/>
    <property type="match status" value="1"/>
</dbReference>
<dbReference type="NCBIfam" id="TIGR00152">
    <property type="entry name" value="dephospho-CoA kinase"/>
    <property type="match status" value="1"/>
</dbReference>
<keyword evidence="4 5" id="KW-0173">Coenzyme A biosynthesis</keyword>
<dbReference type="InterPro" id="IPR027417">
    <property type="entry name" value="P-loop_NTPase"/>
</dbReference>
<evidence type="ECO:0000256" key="1">
    <source>
        <dbReference type="ARBA" id="ARBA00009018"/>
    </source>
</evidence>
<dbReference type="KEGG" id="pej:FYC62_02970"/>
<dbReference type="PANTHER" id="PTHR10695:SF46">
    <property type="entry name" value="BIFUNCTIONAL COENZYME A SYNTHASE-RELATED"/>
    <property type="match status" value="1"/>
</dbReference>
<evidence type="ECO:0000256" key="5">
    <source>
        <dbReference type="HAMAP-Rule" id="MF_00376"/>
    </source>
</evidence>
<evidence type="ECO:0000313" key="7">
    <source>
        <dbReference type="EMBL" id="QEK50742.1"/>
    </source>
</evidence>
<evidence type="ECO:0000256" key="3">
    <source>
        <dbReference type="ARBA" id="ARBA00022840"/>
    </source>
</evidence>
<dbReference type="GO" id="GO:0005737">
    <property type="term" value="C:cytoplasm"/>
    <property type="evidence" value="ECO:0007669"/>
    <property type="project" value="UniProtKB-SubCell"/>
</dbReference>
<dbReference type="UniPathway" id="UPA00241">
    <property type="reaction ID" value="UER00356"/>
</dbReference>
<dbReference type="PANTHER" id="PTHR10695">
    <property type="entry name" value="DEPHOSPHO-COA KINASE-RELATED"/>
    <property type="match status" value="1"/>
</dbReference>
<comment type="subcellular location">
    <subcellularLocation>
        <location evidence="5">Cytoplasm</location>
    </subcellularLocation>
</comment>
<organism evidence="7 8">
    <name type="scientific">Pedobacter aquae</name>
    <dbReference type="NCBI Taxonomy" id="2605747"/>
    <lineage>
        <taxon>Bacteria</taxon>
        <taxon>Pseudomonadati</taxon>
        <taxon>Bacteroidota</taxon>
        <taxon>Sphingobacteriia</taxon>
        <taxon>Sphingobacteriales</taxon>
        <taxon>Sphingobacteriaceae</taxon>
        <taxon>Pedobacter</taxon>
    </lineage>
</organism>
<keyword evidence="5 7" id="KW-0808">Transferase</keyword>
<keyword evidence="5 7" id="KW-0418">Kinase</keyword>
<dbReference type="PROSITE" id="PS51219">
    <property type="entry name" value="DPCK"/>
    <property type="match status" value="1"/>
</dbReference>
<evidence type="ECO:0000256" key="6">
    <source>
        <dbReference type="NCBIfam" id="TIGR00152"/>
    </source>
</evidence>
<comment type="pathway">
    <text evidence="5">Cofactor biosynthesis; coenzyme A biosynthesis; CoA from (R)-pantothenate: step 5/5.</text>
</comment>
<evidence type="ECO:0000313" key="8">
    <source>
        <dbReference type="Proteomes" id="UP000323653"/>
    </source>
</evidence>
<accession>A0A5C0VFS3</accession>
<keyword evidence="3 5" id="KW-0067">ATP-binding</keyword>
<dbReference type="CDD" id="cd02022">
    <property type="entry name" value="DPCK"/>
    <property type="match status" value="1"/>
</dbReference>
<dbReference type="Gene3D" id="3.40.50.300">
    <property type="entry name" value="P-loop containing nucleotide triphosphate hydrolases"/>
    <property type="match status" value="1"/>
</dbReference>